<keyword evidence="2 13" id="KW-0813">Transport</keyword>
<accession>A0ABW5VHH0</accession>
<evidence type="ECO:0000256" key="11">
    <source>
        <dbReference type="ARBA" id="ARBA00025614"/>
    </source>
</evidence>
<keyword evidence="8 13" id="KW-0472">Membrane</keyword>
<evidence type="ECO:0000256" key="3">
    <source>
        <dbReference type="ARBA" id="ARBA00022547"/>
    </source>
</evidence>
<comment type="subunit">
    <text evidence="13">F-type ATPases have 2 components, F(1) - the catalytic core - and F(0) - the membrane proton channel. F(1) has five subunits: alpha(3), beta(3), gamma(1), delta(1), epsilon(1). F(0) has three main subunits: a(1), b(2) and c(10-14). The alpha and beta chains form an alternating ring which encloses part of the gamma chain. F(1) is attached to F(0) by a central stalk formed by the gamma and epsilon chains, while a peripheral stalk is formed by the delta and b chains.</text>
</comment>
<name>A0ABW5VHH0_9FLAO</name>
<comment type="subcellular location">
    <subcellularLocation>
        <location evidence="13">Cell membrane</location>
        <topology evidence="13">Single-pass membrane protein</topology>
    </subcellularLocation>
    <subcellularLocation>
        <location evidence="12">Endomembrane system</location>
        <topology evidence="12">Single-pass membrane protein</topology>
    </subcellularLocation>
</comment>
<evidence type="ECO:0000256" key="1">
    <source>
        <dbReference type="ARBA" id="ARBA00005513"/>
    </source>
</evidence>
<dbReference type="PANTHER" id="PTHR33445:SF2">
    <property type="entry name" value="ATP SYNTHASE SUBUNIT B', CHLOROPLASTIC"/>
    <property type="match status" value="1"/>
</dbReference>
<keyword evidence="15" id="KW-0175">Coiled coil</keyword>
<dbReference type="PANTHER" id="PTHR33445">
    <property type="entry name" value="ATP SYNTHASE SUBUNIT B', CHLOROPLASTIC"/>
    <property type="match status" value="1"/>
</dbReference>
<sequence>MEINWFTVIAQIVNFLILVWLLKRFLYQPVLNAIDEREKKIASQLDDAEAKKAESEKEHKVFRQKNEVFDKERAAKMDEAQEQVNSEKQRLFEEVRKESTLLRSKYETSLKQQEQEITDRLKRKTKEEVFAIAGKALSDLANANLEEQVIKVFIKKIKDLDEGNIAKLKNAFDNDKAITIKSAFEPSATSKQELEKTIEKITRKKNNFKYLLAPEVVGGIEIYTESYQLSWNIESYLDSLKKDSILKE</sequence>
<evidence type="ECO:0000256" key="12">
    <source>
        <dbReference type="ARBA" id="ARBA00037847"/>
    </source>
</evidence>
<evidence type="ECO:0000256" key="2">
    <source>
        <dbReference type="ARBA" id="ARBA00022448"/>
    </source>
</evidence>
<keyword evidence="6 13" id="KW-1133">Transmembrane helix</keyword>
<evidence type="ECO:0000256" key="13">
    <source>
        <dbReference type="HAMAP-Rule" id="MF_01398"/>
    </source>
</evidence>
<dbReference type="Proteomes" id="UP001597532">
    <property type="component" value="Unassembled WGS sequence"/>
</dbReference>
<evidence type="ECO:0000256" key="7">
    <source>
        <dbReference type="ARBA" id="ARBA00023065"/>
    </source>
</evidence>
<organism evidence="16 17">
    <name type="scientific">Arenibacter antarcticus</name>
    <dbReference type="NCBI Taxonomy" id="2040469"/>
    <lineage>
        <taxon>Bacteria</taxon>
        <taxon>Pseudomonadati</taxon>
        <taxon>Bacteroidota</taxon>
        <taxon>Flavobacteriia</taxon>
        <taxon>Flavobacteriales</taxon>
        <taxon>Flavobacteriaceae</taxon>
        <taxon>Arenibacter</taxon>
    </lineage>
</organism>
<evidence type="ECO:0000256" key="15">
    <source>
        <dbReference type="SAM" id="Coils"/>
    </source>
</evidence>
<dbReference type="NCBIfam" id="TIGR03321">
    <property type="entry name" value="alt_F1F0_F0_B"/>
    <property type="match status" value="1"/>
</dbReference>
<comment type="similarity">
    <text evidence="1 13 14">Belongs to the ATPase B chain family.</text>
</comment>
<dbReference type="Pfam" id="PF00430">
    <property type="entry name" value="ATP-synt_B"/>
    <property type="match status" value="1"/>
</dbReference>
<keyword evidence="3 13" id="KW-0138">CF(0)</keyword>
<evidence type="ECO:0000256" key="4">
    <source>
        <dbReference type="ARBA" id="ARBA00022692"/>
    </source>
</evidence>
<comment type="function">
    <text evidence="10 13">F(1)F(0) ATP synthase produces ATP from ADP in the presence of a proton or sodium gradient. F-type ATPases consist of two structural domains, F(1) containing the extramembraneous catalytic core and F(0) containing the membrane proton channel, linked together by a central stalk and a peripheral stalk. During catalysis, ATP synthesis in the catalytic domain of F(1) is coupled via a rotary mechanism of the central stalk subunits to proton translocation.</text>
</comment>
<keyword evidence="13" id="KW-1003">Cell membrane</keyword>
<dbReference type="InterPro" id="IPR017707">
    <property type="entry name" value="Alt_ATP_synth_F0_bsu"/>
</dbReference>
<evidence type="ECO:0000256" key="8">
    <source>
        <dbReference type="ARBA" id="ARBA00023136"/>
    </source>
</evidence>
<evidence type="ECO:0000256" key="10">
    <source>
        <dbReference type="ARBA" id="ARBA00025198"/>
    </source>
</evidence>
<reference evidence="17" key="1">
    <citation type="journal article" date="2019" name="Int. J. Syst. Evol. Microbiol.">
        <title>The Global Catalogue of Microorganisms (GCM) 10K type strain sequencing project: providing services to taxonomists for standard genome sequencing and annotation.</title>
        <authorList>
            <consortium name="The Broad Institute Genomics Platform"/>
            <consortium name="The Broad Institute Genome Sequencing Center for Infectious Disease"/>
            <person name="Wu L."/>
            <person name="Ma J."/>
        </authorList>
    </citation>
    <scope>NUCLEOTIDE SEQUENCE [LARGE SCALE GENOMIC DNA]</scope>
    <source>
        <strain evidence="17">KCTC 52924</strain>
    </source>
</reference>
<evidence type="ECO:0000256" key="14">
    <source>
        <dbReference type="RuleBase" id="RU003848"/>
    </source>
</evidence>
<dbReference type="InterPro" id="IPR050059">
    <property type="entry name" value="ATP_synthase_B_chain"/>
</dbReference>
<gene>
    <name evidence="13" type="primary">atpF</name>
    <name evidence="16" type="ORF">ACFS1K_08985</name>
</gene>
<keyword evidence="7 13" id="KW-0406">Ion transport</keyword>
<evidence type="ECO:0000256" key="6">
    <source>
        <dbReference type="ARBA" id="ARBA00022989"/>
    </source>
</evidence>
<dbReference type="InterPro" id="IPR002146">
    <property type="entry name" value="ATP_synth_b/b'su_bac/chlpt"/>
</dbReference>
<proteinExistence type="inferred from homology"/>
<keyword evidence="17" id="KW-1185">Reference proteome</keyword>
<protein>
    <recommendedName>
        <fullName evidence="13">ATP synthase subunit b</fullName>
    </recommendedName>
    <alternativeName>
        <fullName evidence="13">ATP synthase F(0) sector subunit b</fullName>
    </alternativeName>
    <alternativeName>
        <fullName evidence="13">ATPase subunit I</fullName>
    </alternativeName>
    <alternativeName>
        <fullName evidence="13">F-type ATPase subunit b</fullName>
        <shortName evidence="13">F-ATPase subunit b</shortName>
    </alternativeName>
</protein>
<evidence type="ECO:0000256" key="5">
    <source>
        <dbReference type="ARBA" id="ARBA00022781"/>
    </source>
</evidence>
<keyword evidence="4 13" id="KW-0812">Transmembrane</keyword>
<dbReference type="EMBL" id="JBHUOK010000029">
    <property type="protein sequence ID" value="MFD2789895.1"/>
    <property type="molecule type" value="Genomic_DNA"/>
</dbReference>
<keyword evidence="9 13" id="KW-0066">ATP synthesis</keyword>
<keyword evidence="5 13" id="KW-0375">Hydrogen ion transport</keyword>
<evidence type="ECO:0000313" key="16">
    <source>
        <dbReference type="EMBL" id="MFD2789895.1"/>
    </source>
</evidence>
<comment type="function">
    <text evidence="11">Component of the F(0) channel, it forms part of the peripheral stalk, linking F(1) to F(0). The b'-subunit is a diverged and duplicated form of b found in plants and photosynthetic bacteria.</text>
</comment>
<dbReference type="HAMAP" id="MF_01398">
    <property type="entry name" value="ATP_synth_b_bprime"/>
    <property type="match status" value="1"/>
</dbReference>
<dbReference type="CDD" id="cd06503">
    <property type="entry name" value="ATP-synt_Fo_b"/>
    <property type="match status" value="1"/>
</dbReference>
<comment type="caution">
    <text evidence="16">The sequence shown here is derived from an EMBL/GenBank/DDBJ whole genome shotgun (WGS) entry which is preliminary data.</text>
</comment>
<dbReference type="RefSeq" id="WP_251807682.1">
    <property type="nucleotide sequence ID" value="NZ_CP166679.1"/>
</dbReference>
<feature type="transmembrane region" description="Helical" evidence="13">
    <location>
        <begin position="6"/>
        <end position="22"/>
    </location>
</feature>
<evidence type="ECO:0000256" key="9">
    <source>
        <dbReference type="ARBA" id="ARBA00023310"/>
    </source>
</evidence>
<evidence type="ECO:0000313" key="17">
    <source>
        <dbReference type="Proteomes" id="UP001597532"/>
    </source>
</evidence>
<feature type="coiled-coil region" evidence="15">
    <location>
        <begin position="31"/>
        <end position="97"/>
    </location>
</feature>